<proteinExistence type="inferred from homology"/>
<evidence type="ECO:0000256" key="8">
    <source>
        <dbReference type="ARBA" id="ARBA00022741"/>
    </source>
</evidence>
<dbReference type="PROSITE" id="PS51273">
    <property type="entry name" value="GATASE_TYPE_1"/>
    <property type="match status" value="1"/>
</dbReference>
<evidence type="ECO:0000256" key="15">
    <source>
        <dbReference type="ARBA" id="ARBA00044340"/>
    </source>
</evidence>
<evidence type="ECO:0000256" key="19">
    <source>
        <dbReference type="ARBA" id="ARBA00083899"/>
    </source>
</evidence>
<dbReference type="NCBIfam" id="NF009475">
    <property type="entry name" value="PRK12838.1"/>
    <property type="match status" value="1"/>
</dbReference>
<feature type="domain" description="Carbamoyl-phosphate synthase small subunit N-terminal" evidence="20">
    <location>
        <begin position="83"/>
        <end position="213"/>
    </location>
</feature>
<evidence type="ECO:0000313" key="22">
    <source>
        <dbReference type="Proteomes" id="UP000232323"/>
    </source>
</evidence>
<dbReference type="EMBL" id="BEGY01000112">
    <property type="protein sequence ID" value="GAX83970.1"/>
    <property type="molecule type" value="Genomic_DNA"/>
</dbReference>
<keyword evidence="11" id="KW-0665">Pyrimidine biosynthesis</keyword>
<evidence type="ECO:0000256" key="1">
    <source>
        <dbReference type="ARBA" id="ARBA00004812"/>
    </source>
</evidence>
<evidence type="ECO:0000256" key="13">
    <source>
        <dbReference type="ARBA" id="ARBA00044031"/>
    </source>
</evidence>
<evidence type="ECO:0000256" key="10">
    <source>
        <dbReference type="ARBA" id="ARBA00022962"/>
    </source>
</evidence>
<comment type="function">
    <text evidence="12">Small subunit of the arginine-specific carbamoyl phosphate synthase (CPSase). CPSase catalyzes the formation of carbamoyl phosphate from the ammonia moiety of glutamine, carbonate, and phosphate donated by ATP, the first step of the arginine biosynthetic pathway. The small subunit (glutamine amidotransferase) binds and cleaves glutamine to supply the large subunit with the substrate ammonia.</text>
</comment>
<dbReference type="InterPro" id="IPR036480">
    <property type="entry name" value="CarbP_synth_ssu_N_sf"/>
</dbReference>
<gene>
    <name evidence="21" type="ORF">CEUSTIGMA_g11394.t1</name>
</gene>
<dbReference type="AlphaFoldDB" id="A0A250XMF9"/>
<dbReference type="Gene3D" id="3.50.30.20">
    <property type="entry name" value="Carbamoyl-phosphate synthase small subunit, N-terminal domain"/>
    <property type="match status" value="1"/>
</dbReference>
<keyword evidence="10" id="KW-0315">Glutamine amidotransferase</keyword>
<dbReference type="GO" id="GO:0006207">
    <property type="term" value="P:'de novo' pyrimidine nucleobase biosynthetic process"/>
    <property type="evidence" value="ECO:0007669"/>
    <property type="project" value="InterPro"/>
</dbReference>
<evidence type="ECO:0000256" key="17">
    <source>
        <dbReference type="ARBA" id="ARBA00049285"/>
    </source>
</evidence>
<comment type="similarity">
    <text evidence="3">Belongs to the CarA family.</text>
</comment>
<evidence type="ECO:0000256" key="18">
    <source>
        <dbReference type="ARBA" id="ARBA00074572"/>
    </source>
</evidence>
<dbReference type="PRINTS" id="PR00097">
    <property type="entry name" value="ANTSNTHASEII"/>
</dbReference>
<protein>
    <recommendedName>
        <fullName evidence="14">Carbamoyl phosphate synthase arginine-specific small chain</fullName>
        <ecNumber evidence="4">6.3.5.5</ecNumber>
    </recommendedName>
    <alternativeName>
        <fullName evidence="15">Arginine-specific carbamoyl phosphate synthetase, glutamine chain</fullName>
    </alternativeName>
    <alternativeName>
        <fullName evidence="18">Carbamoyl phosphate synthase small chain, chloroplastic</fullName>
    </alternativeName>
    <alternativeName>
        <fullName evidence="19">Carbamoyl phosphate synthetase glutamine chain</fullName>
    </alternativeName>
</protein>
<comment type="pathway">
    <text evidence="1">Pyrimidine metabolism; UMP biosynthesis via de novo pathway; (S)-dihydroorotate from bicarbonate: step 1/3.</text>
</comment>
<dbReference type="GO" id="GO:0006541">
    <property type="term" value="P:glutamine metabolic process"/>
    <property type="evidence" value="ECO:0007669"/>
    <property type="project" value="InterPro"/>
</dbReference>
<dbReference type="Pfam" id="PF00117">
    <property type="entry name" value="GATase"/>
    <property type="match status" value="1"/>
</dbReference>
<dbReference type="Gene3D" id="3.40.50.880">
    <property type="match status" value="1"/>
</dbReference>
<comment type="subunit">
    <text evidence="13">Heterodimer composed of 2 chains; the small (or glutamine) chain promotes the hydrolysis of glutamine to ammonia, which is used by the large (or ammonia) chain to synthesize carbamoyl phosphate.</text>
</comment>
<dbReference type="SUPFAM" id="SSF52317">
    <property type="entry name" value="Class I glutamine amidotransferase-like"/>
    <property type="match status" value="1"/>
</dbReference>
<keyword evidence="7" id="KW-0028">Amino-acid biosynthesis</keyword>
<evidence type="ECO:0000256" key="14">
    <source>
        <dbReference type="ARBA" id="ARBA00044168"/>
    </source>
</evidence>
<dbReference type="GO" id="GO:0005524">
    <property type="term" value="F:ATP binding"/>
    <property type="evidence" value="ECO:0007669"/>
    <property type="project" value="UniProtKB-KW"/>
</dbReference>
<dbReference type="InterPro" id="IPR017926">
    <property type="entry name" value="GATASE"/>
</dbReference>
<accession>A0A250XMF9</accession>
<dbReference type="Pfam" id="PF00988">
    <property type="entry name" value="CPSase_sm_chain"/>
    <property type="match status" value="1"/>
</dbReference>
<dbReference type="CDD" id="cd01744">
    <property type="entry name" value="GATase1_CPSase"/>
    <property type="match status" value="1"/>
</dbReference>
<comment type="catalytic activity">
    <reaction evidence="16">
        <text>hydrogencarbonate + L-glutamine + 2 ATP + H2O = carbamoyl phosphate + L-glutamate + 2 ADP + phosphate + 2 H(+)</text>
        <dbReference type="Rhea" id="RHEA:18633"/>
        <dbReference type="ChEBI" id="CHEBI:15377"/>
        <dbReference type="ChEBI" id="CHEBI:15378"/>
        <dbReference type="ChEBI" id="CHEBI:17544"/>
        <dbReference type="ChEBI" id="CHEBI:29985"/>
        <dbReference type="ChEBI" id="CHEBI:30616"/>
        <dbReference type="ChEBI" id="CHEBI:43474"/>
        <dbReference type="ChEBI" id="CHEBI:58228"/>
        <dbReference type="ChEBI" id="CHEBI:58359"/>
        <dbReference type="ChEBI" id="CHEBI:456216"/>
        <dbReference type="EC" id="6.3.5.5"/>
    </reaction>
</comment>
<name>A0A250XMF9_9CHLO</name>
<dbReference type="FunFam" id="3.40.50.880:FF:000034">
    <property type="entry name" value="carbamoyl-phosphate synthase small chain, chloroplastic"/>
    <property type="match status" value="1"/>
</dbReference>
<evidence type="ECO:0000256" key="6">
    <source>
        <dbReference type="ARBA" id="ARBA00022598"/>
    </source>
</evidence>
<dbReference type="SUPFAM" id="SSF52021">
    <property type="entry name" value="Carbamoyl phosphate synthetase, small subunit N-terminal domain"/>
    <property type="match status" value="1"/>
</dbReference>
<keyword evidence="5" id="KW-0055">Arginine biosynthesis</keyword>
<dbReference type="PANTHER" id="PTHR43418:SF7">
    <property type="entry name" value="CARBAMOYL-PHOSPHATE SYNTHASE SMALL CHAIN"/>
    <property type="match status" value="1"/>
</dbReference>
<dbReference type="PRINTS" id="PR00096">
    <property type="entry name" value="GATASE"/>
</dbReference>
<reference evidence="21 22" key="1">
    <citation type="submission" date="2017-08" db="EMBL/GenBank/DDBJ databases">
        <title>Acidophilic green algal genome provides insights into adaptation to an acidic environment.</title>
        <authorList>
            <person name="Hirooka S."/>
            <person name="Hirose Y."/>
            <person name="Kanesaki Y."/>
            <person name="Higuchi S."/>
            <person name="Fujiwara T."/>
            <person name="Onuma R."/>
            <person name="Era A."/>
            <person name="Ohbayashi R."/>
            <person name="Uzuka A."/>
            <person name="Nozaki H."/>
            <person name="Yoshikawa H."/>
            <person name="Miyagishima S.Y."/>
        </authorList>
    </citation>
    <scope>NUCLEOTIDE SEQUENCE [LARGE SCALE GENOMIC DNA]</scope>
    <source>
        <strain evidence="21 22">NIES-2499</strain>
    </source>
</reference>
<comment type="caution">
    <text evidence="21">The sequence shown here is derived from an EMBL/GenBank/DDBJ whole genome shotgun (WGS) entry which is preliminary data.</text>
</comment>
<evidence type="ECO:0000256" key="12">
    <source>
        <dbReference type="ARBA" id="ARBA00043861"/>
    </source>
</evidence>
<dbReference type="HAMAP" id="MF_01209">
    <property type="entry name" value="CPSase_S_chain"/>
    <property type="match status" value="1"/>
</dbReference>
<keyword evidence="9" id="KW-0067">ATP-binding</keyword>
<evidence type="ECO:0000259" key="20">
    <source>
        <dbReference type="SMART" id="SM01097"/>
    </source>
</evidence>
<comment type="catalytic activity">
    <reaction evidence="17">
        <text>L-glutamine + H2O = L-glutamate + NH4(+)</text>
        <dbReference type="Rhea" id="RHEA:15889"/>
        <dbReference type="ChEBI" id="CHEBI:15377"/>
        <dbReference type="ChEBI" id="CHEBI:28938"/>
        <dbReference type="ChEBI" id="CHEBI:29985"/>
        <dbReference type="ChEBI" id="CHEBI:58359"/>
    </reaction>
</comment>
<dbReference type="InterPro" id="IPR050472">
    <property type="entry name" value="Anth_synth/Amidotransfase"/>
</dbReference>
<dbReference type="PANTHER" id="PTHR43418">
    <property type="entry name" value="MULTIFUNCTIONAL TRYPTOPHAN BIOSYNTHESIS PROTEIN-RELATED"/>
    <property type="match status" value="1"/>
</dbReference>
<keyword evidence="22" id="KW-1185">Reference proteome</keyword>
<dbReference type="GO" id="GO:0006526">
    <property type="term" value="P:L-arginine biosynthetic process"/>
    <property type="evidence" value="ECO:0007669"/>
    <property type="project" value="UniProtKB-KW"/>
</dbReference>
<keyword evidence="8" id="KW-0547">Nucleotide-binding</keyword>
<dbReference type="NCBIfam" id="TIGR01368">
    <property type="entry name" value="CPSaseIIsmall"/>
    <property type="match status" value="1"/>
</dbReference>
<comment type="pathway">
    <text evidence="2">Amino-acid biosynthesis; L-arginine biosynthesis; carbamoyl phosphate from bicarbonate: step 1/1.</text>
</comment>
<dbReference type="InterPro" id="IPR035686">
    <property type="entry name" value="CPSase_GATase1"/>
</dbReference>
<evidence type="ECO:0000256" key="5">
    <source>
        <dbReference type="ARBA" id="ARBA00022571"/>
    </source>
</evidence>
<dbReference type="FunFam" id="3.50.30.20:FF:000001">
    <property type="entry name" value="Carbamoyl-phosphate synthase small chain"/>
    <property type="match status" value="1"/>
</dbReference>
<dbReference type="GO" id="GO:0004088">
    <property type="term" value="F:carbamoyl-phosphate synthase (glutamine-hydrolyzing) activity"/>
    <property type="evidence" value="ECO:0007669"/>
    <property type="project" value="UniProtKB-EC"/>
</dbReference>
<sequence length="463" mass="50354">MAAMHSWNLHRGSLSKSSASTSSILQFNPITVHRSISHSTVVDGSSLRQGSQRFHRGLESVSLTQRCSSVIAKATEGKPWKTKDCRLVLEDGSVWTGHSFGAKGTEIGEVVFNTSLTGYEEIMTDPSYKGQFVAFTCPHIGNVGINFEDGESAKCHLGAIIVRDLSLTVSNYRSRITLDEYCKKQNVIGIAGIDTRSLTKALRDTGCLVGVITTDSSKSVEELVQMAKGWTIVGKDLLSVVSCEEPYEWRTGTDAEWEFAPQAVNLASTTPPFHVVAYDFGIKYNILRRLASYGCRITVVPATYPAAEVLKMNPDGVFFSNGPGDPSAAPYAVDNAKAILGKKPVFGICMGHQILGQAFGGKTFKLKFGHHGGNHPIRYNPTGRVEISAQNHNFAVDPATLPTGVEVTHVNLNDGTCAGMFYKEKKAMTIQYHPESSPGPHDADICFEQFIDMMKAERVAVPV</sequence>
<evidence type="ECO:0000256" key="16">
    <source>
        <dbReference type="ARBA" id="ARBA00048816"/>
    </source>
</evidence>
<dbReference type="Proteomes" id="UP000232323">
    <property type="component" value="Unassembled WGS sequence"/>
</dbReference>
<evidence type="ECO:0000256" key="2">
    <source>
        <dbReference type="ARBA" id="ARBA00005077"/>
    </source>
</evidence>
<evidence type="ECO:0000256" key="3">
    <source>
        <dbReference type="ARBA" id="ARBA00007800"/>
    </source>
</evidence>
<keyword evidence="6" id="KW-0436">Ligase</keyword>
<evidence type="ECO:0000256" key="9">
    <source>
        <dbReference type="ARBA" id="ARBA00022840"/>
    </source>
</evidence>
<dbReference type="STRING" id="1157962.A0A250XMF9"/>
<organism evidence="21 22">
    <name type="scientific">Chlamydomonas eustigma</name>
    <dbReference type="NCBI Taxonomy" id="1157962"/>
    <lineage>
        <taxon>Eukaryota</taxon>
        <taxon>Viridiplantae</taxon>
        <taxon>Chlorophyta</taxon>
        <taxon>core chlorophytes</taxon>
        <taxon>Chlorophyceae</taxon>
        <taxon>CS clade</taxon>
        <taxon>Chlamydomonadales</taxon>
        <taxon>Chlamydomonadaceae</taxon>
        <taxon>Chlamydomonas</taxon>
    </lineage>
</organism>
<dbReference type="InterPro" id="IPR029062">
    <property type="entry name" value="Class_I_gatase-like"/>
</dbReference>
<dbReference type="PRINTS" id="PR00099">
    <property type="entry name" value="CPSGATASE"/>
</dbReference>
<dbReference type="InterPro" id="IPR006274">
    <property type="entry name" value="CarbamoylP_synth_ssu"/>
</dbReference>
<dbReference type="EC" id="6.3.5.5" evidence="4"/>
<dbReference type="InterPro" id="IPR002474">
    <property type="entry name" value="CarbamoylP_synth_ssu_N"/>
</dbReference>
<evidence type="ECO:0000256" key="11">
    <source>
        <dbReference type="ARBA" id="ARBA00022975"/>
    </source>
</evidence>
<evidence type="ECO:0000256" key="4">
    <source>
        <dbReference type="ARBA" id="ARBA00012738"/>
    </source>
</evidence>
<dbReference type="OrthoDB" id="434at2759"/>
<evidence type="ECO:0000313" key="21">
    <source>
        <dbReference type="EMBL" id="GAX83970.1"/>
    </source>
</evidence>
<evidence type="ECO:0000256" key="7">
    <source>
        <dbReference type="ARBA" id="ARBA00022605"/>
    </source>
</evidence>
<dbReference type="GO" id="GO:0006221">
    <property type="term" value="P:pyrimidine nucleotide biosynthetic process"/>
    <property type="evidence" value="ECO:0007669"/>
    <property type="project" value="UniProtKB-KW"/>
</dbReference>
<dbReference type="SMART" id="SM01097">
    <property type="entry name" value="CPSase_sm_chain"/>
    <property type="match status" value="1"/>
</dbReference>